<evidence type="ECO:0000256" key="3">
    <source>
        <dbReference type="PROSITE-ProRule" id="PRU10038"/>
    </source>
</evidence>
<dbReference type="InterPro" id="IPR029058">
    <property type="entry name" value="AB_hydrolase_fold"/>
</dbReference>
<protein>
    <recommendedName>
        <fullName evidence="5">Alpha/beta hydrolase fold-3 domain-containing protein</fullName>
    </recommendedName>
</protein>
<sequence length="351" mass="39836">MRCRGGANREETDREETDREETDSMRSKKVSIRGGLMRDMIHDIMETSLGKPIKTGEFRKNPVEPAWVCPSGYEYEIIENDPFKMEYLKPEGVVTGRVVLQLHGGGYIGPMKNIYRKFAVRYSRLSFGGDVLTIDYRVAPEDPYPAALEDAIHAYQWLVKEKHYRPGQIVVAGDSAGGGLALALCLYLRDRGLPQPAGLVLMSPWADVTCSGDSYEFNFQKDPLFGNTRESMLYNSSYVGDADPKDPYLSPIFGDFRGLPAMLLQAGSFEMLLSDTLSVAEKAREAGVRRRVSVYEGMFHVFQMSMDLIPESREAWDEVARFMQIVFRIDRKPEGRVVRKVKRTNRTKNEK</sequence>
<reference evidence="6 7" key="1">
    <citation type="submission" date="2011-04" db="EMBL/GenBank/DDBJ databases">
        <title>The Genome Sequence of Clostridium citroniae WAL-19142.</title>
        <authorList>
            <consortium name="The Broad Institute Genome Sequencing Platform"/>
            <person name="Earl A."/>
            <person name="Ward D."/>
            <person name="Feldgarden M."/>
            <person name="Gevers D."/>
            <person name="Warren Y.A."/>
            <person name="Tyrrell K.L."/>
            <person name="Citron D.M."/>
            <person name="Goldstein E.J."/>
            <person name="Daigneault M."/>
            <person name="Allen-Vercoe E."/>
            <person name="Young S.K."/>
            <person name="Zeng Q."/>
            <person name="Gargeya S."/>
            <person name="Fitzgerald M."/>
            <person name="Haas B."/>
            <person name="Abouelleil A."/>
            <person name="Alvarado L."/>
            <person name="Arachchi H.M."/>
            <person name="Berlin A."/>
            <person name="Brown A."/>
            <person name="Chapman S.B."/>
            <person name="Chen Z."/>
            <person name="Dunbar C."/>
            <person name="Freedman E."/>
            <person name="Gearin G."/>
            <person name="Gellesch M."/>
            <person name="Goldberg J."/>
            <person name="Griggs A."/>
            <person name="Gujja S."/>
            <person name="Heilman E.R."/>
            <person name="Heiman D."/>
            <person name="Howarth C."/>
            <person name="Larson L."/>
            <person name="Lui A."/>
            <person name="MacDonald P.J."/>
            <person name="Mehta T."/>
            <person name="Montmayeur A."/>
            <person name="Murphy C."/>
            <person name="Neiman D."/>
            <person name="Pearson M."/>
            <person name="Priest M."/>
            <person name="Roberts A."/>
            <person name="Saif S."/>
            <person name="Shea T."/>
            <person name="Shenoy N."/>
            <person name="Sisk P."/>
            <person name="Stolte C."/>
            <person name="Sykes S."/>
            <person name="White J."/>
            <person name="Yandava C."/>
            <person name="Wortman J."/>
            <person name="Nusbaum C."/>
            <person name="Birren B."/>
        </authorList>
    </citation>
    <scope>NUCLEOTIDE SEQUENCE [LARGE SCALE GENOMIC DNA]</scope>
    <source>
        <strain evidence="6 7">WAL-19142</strain>
    </source>
</reference>
<dbReference type="GO" id="GO:0016787">
    <property type="term" value="F:hydrolase activity"/>
    <property type="evidence" value="ECO:0007669"/>
    <property type="project" value="UniProtKB-KW"/>
</dbReference>
<dbReference type="InterPro" id="IPR013094">
    <property type="entry name" value="AB_hydrolase_3"/>
</dbReference>
<comment type="caution">
    <text evidence="6">The sequence shown here is derived from an EMBL/GenBank/DDBJ whole genome shotgun (WGS) entry which is preliminary data.</text>
</comment>
<evidence type="ECO:0000256" key="4">
    <source>
        <dbReference type="SAM" id="MobiDB-lite"/>
    </source>
</evidence>
<feature type="active site" evidence="3">
    <location>
        <position position="175"/>
    </location>
</feature>
<proteinExistence type="inferred from homology"/>
<feature type="domain" description="Alpha/beta hydrolase fold-3" evidence="5">
    <location>
        <begin position="99"/>
        <end position="303"/>
    </location>
</feature>
<organism evidence="6 7">
    <name type="scientific">[Clostridium] citroniae WAL-19142</name>
    <dbReference type="NCBI Taxonomy" id="742734"/>
    <lineage>
        <taxon>Bacteria</taxon>
        <taxon>Bacillati</taxon>
        <taxon>Bacillota</taxon>
        <taxon>Clostridia</taxon>
        <taxon>Lachnospirales</taxon>
        <taxon>Lachnospiraceae</taxon>
        <taxon>Enterocloster</taxon>
    </lineage>
</organism>
<dbReference type="Proteomes" id="UP000037392">
    <property type="component" value="Unassembled WGS sequence"/>
</dbReference>
<keyword evidence="2" id="KW-0378">Hydrolase</keyword>
<evidence type="ECO:0000259" key="5">
    <source>
        <dbReference type="Pfam" id="PF07859"/>
    </source>
</evidence>
<dbReference type="AlphaFoldDB" id="A0A0J9C6P2"/>
<dbReference type="PATRIC" id="fig|742734.4.peg.2255"/>
<accession>A0A0J9C6P2</accession>
<gene>
    <name evidence="6" type="ORF">HMPREF9470_02101</name>
</gene>
<comment type="similarity">
    <text evidence="1">Belongs to the 'GDXG' lipolytic enzyme family.</text>
</comment>
<dbReference type="Gene3D" id="3.40.50.1820">
    <property type="entry name" value="alpha/beta hydrolase"/>
    <property type="match status" value="1"/>
</dbReference>
<dbReference type="InterPro" id="IPR050300">
    <property type="entry name" value="GDXG_lipolytic_enzyme"/>
</dbReference>
<feature type="region of interest" description="Disordered" evidence="4">
    <location>
        <begin position="1"/>
        <end position="29"/>
    </location>
</feature>
<dbReference type="PROSITE" id="PS01174">
    <property type="entry name" value="LIPASE_GDXG_SER"/>
    <property type="match status" value="1"/>
</dbReference>
<dbReference type="EMBL" id="ADLK01000019">
    <property type="protein sequence ID" value="KMW20086.1"/>
    <property type="molecule type" value="Genomic_DNA"/>
</dbReference>
<dbReference type="InterPro" id="IPR033140">
    <property type="entry name" value="Lipase_GDXG_put_SER_AS"/>
</dbReference>
<evidence type="ECO:0000256" key="1">
    <source>
        <dbReference type="ARBA" id="ARBA00010515"/>
    </source>
</evidence>
<evidence type="ECO:0000256" key="2">
    <source>
        <dbReference type="ARBA" id="ARBA00022801"/>
    </source>
</evidence>
<dbReference type="PANTHER" id="PTHR48081">
    <property type="entry name" value="AB HYDROLASE SUPERFAMILY PROTEIN C4A8.06C"/>
    <property type="match status" value="1"/>
</dbReference>
<dbReference type="Pfam" id="PF07859">
    <property type="entry name" value="Abhydrolase_3"/>
    <property type="match status" value="1"/>
</dbReference>
<evidence type="ECO:0000313" key="7">
    <source>
        <dbReference type="Proteomes" id="UP000037392"/>
    </source>
</evidence>
<dbReference type="PANTHER" id="PTHR48081:SF8">
    <property type="entry name" value="ALPHA_BETA HYDROLASE FOLD-3 DOMAIN-CONTAINING PROTEIN-RELATED"/>
    <property type="match status" value="1"/>
</dbReference>
<name>A0A0J9C6P2_9FIRM</name>
<dbReference type="SUPFAM" id="SSF53474">
    <property type="entry name" value="alpha/beta-Hydrolases"/>
    <property type="match status" value="1"/>
</dbReference>
<evidence type="ECO:0000313" key="6">
    <source>
        <dbReference type="EMBL" id="KMW20086.1"/>
    </source>
</evidence>